<feature type="compositionally biased region" description="Basic and acidic residues" evidence="1">
    <location>
        <begin position="1"/>
        <end position="18"/>
    </location>
</feature>
<organism evidence="2 3">
    <name type="scientific">Sporothrix schenckii 1099-18</name>
    <dbReference type="NCBI Taxonomy" id="1397361"/>
    <lineage>
        <taxon>Eukaryota</taxon>
        <taxon>Fungi</taxon>
        <taxon>Dikarya</taxon>
        <taxon>Ascomycota</taxon>
        <taxon>Pezizomycotina</taxon>
        <taxon>Sordariomycetes</taxon>
        <taxon>Sordariomycetidae</taxon>
        <taxon>Ophiostomatales</taxon>
        <taxon>Ophiostomataceae</taxon>
        <taxon>Sporothrix</taxon>
    </lineage>
</organism>
<dbReference type="AlphaFoldDB" id="A0A0F2LYT0"/>
<evidence type="ECO:0000313" key="3">
    <source>
        <dbReference type="Proteomes" id="UP000033710"/>
    </source>
</evidence>
<feature type="compositionally biased region" description="Gly residues" evidence="1">
    <location>
        <begin position="22"/>
        <end position="31"/>
    </location>
</feature>
<feature type="region of interest" description="Disordered" evidence="1">
    <location>
        <begin position="1"/>
        <end position="117"/>
    </location>
</feature>
<gene>
    <name evidence="2" type="ORF">SPSK_03730</name>
</gene>
<proteinExistence type="predicted"/>
<comment type="caution">
    <text evidence="2">The sequence shown here is derived from an EMBL/GenBank/DDBJ whole genome shotgun (WGS) entry which is preliminary data.</text>
</comment>
<dbReference type="Proteomes" id="UP000033710">
    <property type="component" value="Unassembled WGS sequence"/>
</dbReference>
<reference evidence="2 3" key="2">
    <citation type="journal article" date="2015" name="Eukaryot. Cell">
        <title>Asexual propagation of a virulent clone complex in a human and feline outbreak of sporotrichosis.</title>
        <authorList>
            <person name="Teixeira Mde M."/>
            <person name="Rodrigues A.M."/>
            <person name="Tsui C.K."/>
            <person name="de Almeida L.G."/>
            <person name="Van Diepeningen A.D."/>
            <person name="van den Ende B.G."/>
            <person name="Fernandes G.F."/>
            <person name="Kano R."/>
            <person name="Hamelin R.C."/>
            <person name="Lopes-Bezerra L.M."/>
            <person name="Vasconcelos A.T."/>
            <person name="de Hoog S."/>
            <person name="de Camargo Z.P."/>
            <person name="Felipe M.S."/>
        </authorList>
    </citation>
    <scope>NUCLEOTIDE SEQUENCE [LARGE SCALE GENOMIC DNA]</scope>
    <source>
        <strain evidence="2 3">1099-18</strain>
    </source>
</reference>
<accession>A0A0F2LYT0</accession>
<reference evidence="2 3" key="1">
    <citation type="journal article" date="2014" name="BMC Genomics">
        <title>Comparative genomics of the major fungal agents of human and animal Sporotrichosis: Sporothrix schenckii and Sporothrix brasiliensis.</title>
        <authorList>
            <person name="Teixeira M.M."/>
            <person name="de Almeida L.G."/>
            <person name="Kubitschek-Barreira P."/>
            <person name="Alves F.L."/>
            <person name="Kioshima E.S."/>
            <person name="Abadio A.K."/>
            <person name="Fernandes L."/>
            <person name="Derengowski L.S."/>
            <person name="Ferreira K.S."/>
            <person name="Souza R.C."/>
            <person name="Ruiz J.C."/>
            <person name="de Andrade N.C."/>
            <person name="Paes H.C."/>
            <person name="Nicola A.M."/>
            <person name="Albuquerque P."/>
            <person name="Gerber A.L."/>
            <person name="Martins V.P."/>
            <person name="Peconick L.D."/>
            <person name="Neto A.V."/>
            <person name="Chaucanez C.B."/>
            <person name="Silva P.A."/>
            <person name="Cunha O.L."/>
            <person name="de Oliveira F.F."/>
            <person name="dos Santos T.C."/>
            <person name="Barros A.L."/>
            <person name="Soares M.A."/>
            <person name="de Oliveira L.M."/>
            <person name="Marini M.M."/>
            <person name="Villalobos-Duno H."/>
            <person name="Cunha M.M."/>
            <person name="de Hoog S."/>
            <person name="da Silveira J.F."/>
            <person name="Henrissat B."/>
            <person name="Nino-Vega G.A."/>
            <person name="Cisalpino P.S."/>
            <person name="Mora-Montes H.M."/>
            <person name="Almeida S.R."/>
            <person name="Stajich J.E."/>
            <person name="Lopes-Bezerra L.M."/>
            <person name="Vasconcelos A.T."/>
            <person name="Felipe M.S."/>
        </authorList>
    </citation>
    <scope>NUCLEOTIDE SEQUENCE [LARGE SCALE GENOMIC DNA]</scope>
    <source>
        <strain evidence="2 3">1099-18</strain>
    </source>
</reference>
<evidence type="ECO:0000313" key="2">
    <source>
        <dbReference type="EMBL" id="KJR82627.1"/>
    </source>
</evidence>
<dbReference type="RefSeq" id="XP_016585303.1">
    <property type="nucleotide sequence ID" value="XM_016730564.1"/>
</dbReference>
<feature type="compositionally biased region" description="Polar residues" evidence="1">
    <location>
        <begin position="107"/>
        <end position="117"/>
    </location>
</feature>
<feature type="compositionally biased region" description="Basic residues" evidence="1">
    <location>
        <begin position="55"/>
        <end position="65"/>
    </location>
</feature>
<dbReference type="EMBL" id="AXCR01000010">
    <property type="protein sequence ID" value="KJR82627.1"/>
    <property type="molecule type" value="Genomic_DNA"/>
</dbReference>
<dbReference type="GeneID" id="27665841"/>
<sequence>MEEVRNRRGRRIDGDGGKKGGRGSVRGGCGQGTKKAGWSEGGQDTNNGHKWQTLRSRRKRKRQKAKAWSAGPDQQVEKQMRAPGGMMKVTRGAQGKKSESSPLPVGANSNQQGRDDW</sequence>
<name>A0A0F2LYT0_SPOSC</name>
<dbReference type="VEuPathDB" id="FungiDB:SPSK_03730"/>
<feature type="compositionally biased region" description="Polar residues" evidence="1">
    <location>
        <begin position="42"/>
        <end position="54"/>
    </location>
</feature>
<dbReference type="KEGG" id="ssck:SPSK_03730"/>
<evidence type="ECO:0000256" key="1">
    <source>
        <dbReference type="SAM" id="MobiDB-lite"/>
    </source>
</evidence>
<protein>
    <submittedName>
        <fullName evidence="2">Uncharacterized protein</fullName>
    </submittedName>
</protein>